<dbReference type="InterPro" id="IPR036388">
    <property type="entry name" value="WH-like_DNA-bd_sf"/>
</dbReference>
<dbReference type="GO" id="GO:1901135">
    <property type="term" value="P:carbohydrate derivative metabolic process"/>
    <property type="evidence" value="ECO:0007669"/>
    <property type="project" value="InterPro"/>
</dbReference>
<accession>A0A174UR72</accession>
<dbReference type="RefSeq" id="WP_027097791.1">
    <property type="nucleotide sequence ID" value="NZ_CABHIH010000001.1"/>
</dbReference>
<evidence type="ECO:0000259" key="4">
    <source>
        <dbReference type="PROSITE" id="PS51071"/>
    </source>
</evidence>
<dbReference type="InterPro" id="IPR035472">
    <property type="entry name" value="RpiR-like_SIS"/>
</dbReference>
<dbReference type="OrthoDB" id="63027at2"/>
<evidence type="ECO:0000313" key="7">
    <source>
        <dbReference type="Proteomes" id="UP000092714"/>
    </source>
</evidence>
<feature type="domain" description="HTH rpiR-type" evidence="4">
    <location>
        <begin position="1"/>
        <end position="77"/>
    </location>
</feature>
<protein>
    <recommendedName>
        <fullName evidence="8">RpiR family transcriptional regulator</fullName>
    </recommendedName>
</protein>
<keyword evidence="1" id="KW-0805">Transcription regulation</keyword>
<dbReference type="eggNOG" id="COG1737">
    <property type="taxonomic scope" value="Bacteria"/>
</dbReference>
<dbReference type="SUPFAM" id="SSF46689">
    <property type="entry name" value="Homeodomain-like"/>
    <property type="match status" value="1"/>
</dbReference>
<dbReference type="GeneID" id="42775624"/>
<proteinExistence type="predicted"/>
<feature type="domain" description="SIS" evidence="5">
    <location>
        <begin position="116"/>
        <end position="256"/>
    </location>
</feature>
<dbReference type="Gene3D" id="3.40.50.10490">
    <property type="entry name" value="Glucose-6-phosphate isomerase like protein, domain 1"/>
    <property type="match status" value="1"/>
</dbReference>
<keyword evidence="7" id="KW-1185">Reference proteome</keyword>
<keyword evidence="3" id="KW-0804">Transcription</keyword>
<dbReference type="Proteomes" id="UP000092714">
    <property type="component" value="Unassembled WGS sequence"/>
</dbReference>
<comment type="caution">
    <text evidence="6">The sequence shown here is derived from an EMBL/GenBank/DDBJ whole genome shotgun (WGS) entry which is preliminary data.</text>
</comment>
<dbReference type="Pfam" id="PF01380">
    <property type="entry name" value="SIS"/>
    <property type="match status" value="1"/>
</dbReference>
<evidence type="ECO:0008006" key="8">
    <source>
        <dbReference type="Google" id="ProtNLM"/>
    </source>
</evidence>
<sequence length="257" mass="28757">MGPIERLELNKNNLTKSEIEIMEYIKKNPMDIVQFSIIQIAEKANTSKSAVIRLCQKIGYDGFSEFKFDMSRYLVSNNQNNIKDKNETSINAITSNYIEYISKINTSITLEEVHALAEKINSSNRVKILGINRTGLSANQLRMRLSKIGIDAEAITDSVLMRDAITLLKKGDLCIIFSITGNTSPYIECAKSLSDTGCTLVLITMNPKSIISKECDSIIRLPLISKQSGSKFLDDQVIFFVFIEIILAELANITSKK</sequence>
<dbReference type="Pfam" id="PF01418">
    <property type="entry name" value="HTH_6"/>
    <property type="match status" value="1"/>
</dbReference>
<dbReference type="EMBL" id="MAPZ01000014">
    <property type="protein sequence ID" value="OBY11327.1"/>
    <property type="molecule type" value="Genomic_DNA"/>
</dbReference>
<dbReference type="PROSITE" id="PS51464">
    <property type="entry name" value="SIS"/>
    <property type="match status" value="1"/>
</dbReference>
<evidence type="ECO:0000256" key="3">
    <source>
        <dbReference type="ARBA" id="ARBA00023163"/>
    </source>
</evidence>
<evidence type="ECO:0000256" key="1">
    <source>
        <dbReference type="ARBA" id="ARBA00023015"/>
    </source>
</evidence>
<dbReference type="SUPFAM" id="SSF53697">
    <property type="entry name" value="SIS domain"/>
    <property type="match status" value="1"/>
</dbReference>
<dbReference type="GO" id="GO:0097367">
    <property type="term" value="F:carbohydrate derivative binding"/>
    <property type="evidence" value="ECO:0007669"/>
    <property type="project" value="InterPro"/>
</dbReference>
<dbReference type="InterPro" id="IPR000281">
    <property type="entry name" value="HTH_RpiR"/>
</dbReference>
<gene>
    <name evidence="6" type="ORF">CP373A1_05070</name>
</gene>
<dbReference type="InterPro" id="IPR001347">
    <property type="entry name" value="SIS_dom"/>
</dbReference>
<evidence type="ECO:0000313" key="6">
    <source>
        <dbReference type="EMBL" id="OBY11327.1"/>
    </source>
</evidence>
<evidence type="ECO:0000259" key="5">
    <source>
        <dbReference type="PROSITE" id="PS51464"/>
    </source>
</evidence>
<evidence type="ECO:0000256" key="2">
    <source>
        <dbReference type="ARBA" id="ARBA00023125"/>
    </source>
</evidence>
<dbReference type="AlphaFoldDB" id="A0A174UR72"/>
<name>A0A174UR72_9CLOT</name>
<dbReference type="GO" id="GO:0003700">
    <property type="term" value="F:DNA-binding transcription factor activity"/>
    <property type="evidence" value="ECO:0007669"/>
    <property type="project" value="InterPro"/>
</dbReference>
<dbReference type="InterPro" id="IPR009057">
    <property type="entry name" value="Homeodomain-like_sf"/>
</dbReference>
<dbReference type="InterPro" id="IPR047640">
    <property type="entry name" value="RpiR-like"/>
</dbReference>
<dbReference type="PANTHER" id="PTHR30514">
    <property type="entry name" value="GLUCOKINASE"/>
    <property type="match status" value="1"/>
</dbReference>
<dbReference type="PROSITE" id="PS51071">
    <property type="entry name" value="HTH_RPIR"/>
    <property type="match status" value="1"/>
</dbReference>
<keyword evidence="2" id="KW-0238">DNA-binding</keyword>
<dbReference type="CDD" id="cd05013">
    <property type="entry name" value="SIS_RpiR"/>
    <property type="match status" value="1"/>
</dbReference>
<dbReference type="InterPro" id="IPR046348">
    <property type="entry name" value="SIS_dom_sf"/>
</dbReference>
<dbReference type="Gene3D" id="1.10.10.10">
    <property type="entry name" value="Winged helix-like DNA-binding domain superfamily/Winged helix DNA-binding domain"/>
    <property type="match status" value="1"/>
</dbReference>
<dbReference type="PANTHER" id="PTHR30514:SF1">
    <property type="entry name" value="HTH-TYPE TRANSCRIPTIONAL REGULATOR HEXR-RELATED"/>
    <property type="match status" value="1"/>
</dbReference>
<dbReference type="GO" id="GO:0003677">
    <property type="term" value="F:DNA binding"/>
    <property type="evidence" value="ECO:0007669"/>
    <property type="project" value="UniProtKB-KW"/>
</dbReference>
<organism evidence="6 7">
    <name type="scientific">Clostridium paraputrificum</name>
    <dbReference type="NCBI Taxonomy" id="29363"/>
    <lineage>
        <taxon>Bacteria</taxon>
        <taxon>Bacillati</taxon>
        <taxon>Bacillota</taxon>
        <taxon>Clostridia</taxon>
        <taxon>Eubacteriales</taxon>
        <taxon>Clostridiaceae</taxon>
        <taxon>Clostridium</taxon>
    </lineage>
</organism>
<reference evidence="6 7" key="1">
    <citation type="submission" date="2016-06" db="EMBL/GenBank/DDBJ databases">
        <authorList>
            <person name="Kjaerup R.B."/>
            <person name="Dalgaard T.S."/>
            <person name="Juul-Madsen H.R."/>
        </authorList>
    </citation>
    <scope>NUCLEOTIDE SEQUENCE [LARGE SCALE GENOMIC DNA]</scope>
    <source>
        <strain evidence="6 7">373-A1</strain>
    </source>
</reference>